<dbReference type="SUPFAM" id="SSF51445">
    <property type="entry name" value="(Trans)glycosidases"/>
    <property type="match status" value="1"/>
</dbReference>
<evidence type="ECO:0000259" key="6">
    <source>
        <dbReference type="PROSITE" id="PS51760"/>
    </source>
</evidence>
<proteinExistence type="inferred from homology"/>
<dbReference type="RefSeq" id="WP_249602426.1">
    <property type="nucleotide sequence ID" value="NZ_JAKHSK010000025.1"/>
</dbReference>
<keyword evidence="2 5" id="KW-0119">Carbohydrate metabolism</keyword>
<dbReference type="PRINTS" id="PR00134">
    <property type="entry name" value="GLHYDRLASE10"/>
</dbReference>
<dbReference type="SMART" id="SM00633">
    <property type="entry name" value="Glyco_10"/>
    <property type="match status" value="1"/>
</dbReference>
<keyword evidence="4 5" id="KW-0624">Polysaccharide degradation</keyword>
<organism evidence="7 8">
    <name type="scientific">Zunongwangia pacifica</name>
    <dbReference type="NCBI Taxonomy" id="2911062"/>
    <lineage>
        <taxon>Bacteria</taxon>
        <taxon>Pseudomonadati</taxon>
        <taxon>Bacteroidota</taxon>
        <taxon>Flavobacteriia</taxon>
        <taxon>Flavobacteriales</taxon>
        <taxon>Flavobacteriaceae</taxon>
        <taxon>Zunongwangia</taxon>
    </lineage>
</organism>
<evidence type="ECO:0000256" key="3">
    <source>
        <dbReference type="ARBA" id="ARBA00023295"/>
    </source>
</evidence>
<keyword evidence="8" id="KW-1185">Reference proteome</keyword>
<dbReference type="PANTHER" id="PTHR31490:SF90">
    <property type="entry name" value="ENDO-1,4-BETA-XYLANASE A"/>
    <property type="match status" value="1"/>
</dbReference>
<dbReference type="Pfam" id="PF00331">
    <property type="entry name" value="Glyco_hydro_10"/>
    <property type="match status" value="1"/>
</dbReference>
<evidence type="ECO:0000256" key="1">
    <source>
        <dbReference type="ARBA" id="ARBA00022801"/>
    </source>
</evidence>
<dbReference type="Proteomes" id="UP001139521">
    <property type="component" value="Unassembled WGS sequence"/>
</dbReference>
<comment type="similarity">
    <text evidence="5">Belongs to the glycosyl hydrolase 10 (cellulase F) family.</text>
</comment>
<dbReference type="PROSITE" id="PS51760">
    <property type="entry name" value="GH10_2"/>
    <property type="match status" value="1"/>
</dbReference>
<keyword evidence="3 5" id="KW-0326">Glycosidase</keyword>
<dbReference type="PANTHER" id="PTHR31490">
    <property type="entry name" value="GLYCOSYL HYDROLASE"/>
    <property type="match status" value="1"/>
</dbReference>
<comment type="catalytic activity">
    <reaction evidence="5">
        <text>Endohydrolysis of (1-&gt;4)-beta-D-xylosidic linkages in xylans.</text>
        <dbReference type="EC" id="3.2.1.8"/>
    </reaction>
</comment>
<dbReference type="InterPro" id="IPR044846">
    <property type="entry name" value="GH10"/>
</dbReference>
<protein>
    <recommendedName>
        <fullName evidence="5">Beta-xylanase</fullName>
        <ecNumber evidence="5">3.2.1.8</ecNumber>
    </recommendedName>
</protein>
<dbReference type="EMBL" id="JAKHSK010000025">
    <property type="protein sequence ID" value="MCL6219711.1"/>
    <property type="molecule type" value="Genomic_DNA"/>
</dbReference>
<accession>A0A9X1ZT75</accession>
<dbReference type="InterPro" id="IPR017853">
    <property type="entry name" value="GH"/>
</dbReference>
<comment type="caution">
    <text evidence="7">The sequence shown here is derived from an EMBL/GenBank/DDBJ whole genome shotgun (WGS) entry which is preliminary data.</text>
</comment>
<evidence type="ECO:0000256" key="2">
    <source>
        <dbReference type="ARBA" id="ARBA00023277"/>
    </source>
</evidence>
<sequence>MKNLFYLFTILLFFLGCKPNRSESDIAMSDTVTLENEKPQNLKDALKGKFLMGTALNTRQIEGFNPAEMEVVKTHFNSIVAENCMKSGRLVPRRDNYNFETADKFVQFGEDHNMVIHGHTLVWHSQTPRWFFKDDAGNEIDREELTKRIKSHINTVVGRYKGRIKTWDVVNEAVLDDGSLRKSKFYNLLGEDFIKIAFETAHEADPNAELYYNDYSTSIPEKREGIVRMIKKLQAQGVPIHGVGMQGHVGMDYPELEEFEKTIEAFAALDLKVAVTEFDITVLPSPWENQGAEISANFEYKEEMNPYPDKLPDSVNVAFNKRCLDFFKLFLKHQDKLDKITMWGVNDGNSWRNNWPIGGRTDYPLLFDRQNKPKPIVGNLVDLATQ</sequence>
<dbReference type="EC" id="3.2.1.8" evidence="5"/>
<dbReference type="PROSITE" id="PS51257">
    <property type="entry name" value="PROKAR_LIPOPROTEIN"/>
    <property type="match status" value="1"/>
</dbReference>
<name>A0A9X1ZT75_9FLAO</name>
<evidence type="ECO:0000256" key="4">
    <source>
        <dbReference type="ARBA" id="ARBA00023326"/>
    </source>
</evidence>
<dbReference type="GO" id="GO:0000272">
    <property type="term" value="P:polysaccharide catabolic process"/>
    <property type="evidence" value="ECO:0007669"/>
    <property type="project" value="UniProtKB-KW"/>
</dbReference>
<evidence type="ECO:0000256" key="5">
    <source>
        <dbReference type="RuleBase" id="RU361174"/>
    </source>
</evidence>
<dbReference type="InterPro" id="IPR001000">
    <property type="entry name" value="GH10_dom"/>
</dbReference>
<dbReference type="GO" id="GO:0031176">
    <property type="term" value="F:endo-1,4-beta-xylanase activity"/>
    <property type="evidence" value="ECO:0007669"/>
    <property type="project" value="UniProtKB-EC"/>
</dbReference>
<feature type="domain" description="GH10" evidence="6">
    <location>
        <begin position="36"/>
        <end position="383"/>
    </location>
</feature>
<gene>
    <name evidence="7" type="ORF">L1967_15570</name>
</gene>
<dbReference type="AlphaFoldDB" id="A0A9X1ZT75"/>
<evidence type="ECO:0000313" key="8">
    <source>
        <dbReference type="Proteomes" id="UP001139521"/>
    </source>
</evidence>
<evidence type="ECO:0000313" key="7">
    <source>
        <dbReference type="EMBL" id="MCL6219711.1"/>
    </source>
</evidence>
<keyword evidence="1 5" id="KW-0378">Hydrolase</keyword>
<reference evidence="7" key="1">
    <citation type="submission" date="2022-01" db="EMBL/GenBank/DDBJ databases">
        <title>Genome sequencing of Zunongwangia sp. M21534 genome.</title>
        <authorList>
            <person name="Chen Y."/>
            <person name="Dong C."/>
            <person name="Shao Z."/>
        </authorList>
    </citation>
    <scope>NUCLEOTIDE SEQUENCE</scope>
    <source>
        <strain evidence="7">MCCC M21534</strain>
    </source>
</reference>
<dbReference type="Gene3D" id="3.20.20.80">
    <property type="entry name" value="Glycosidases"/>
    <property type="match status" value="1"/>
</dbReference>